<evidence type="ECO:0000313" key="3">
    <source>
        <dbReference type="Proteomes" id="UP000550707"/>
    </source>
</evidence>
<organism evidence="2 3">
    <name type="scientific">Molossus molossus</name>
    <name type="common">Pallas' mastiff bat</name>
    <name type="synonym">Vespertilio molossus</name>
    <dbReference type="NCBI Taxonomy" id="27622"/>
    <lineage>
        <taxon>Eukaryota</taxon>
        <taxon>Metazoa</taxon>
        <taxon>Chordata</taxon>
        <taxon>Craniata</taxon>
        <taxon>Vertebrata</taxon>
        <taxon>Euteleostomi</taxon>
        <taxon>Mammalia</taxon>
        <taxon>Eutheria</taxon>
        <taxon>Laurasiatheria</taxon>
        <taxon>Chiroptera</taxon>
        <taxon>Yangochiroptera</taxon>
        <taxon>Molossidae</taxon>
        <taxon>Molossus</taxon>
    </lineage>
</organism>
<feature type="compositionally biased region" description="Basic and acidic residues" evidence="1">
    <location>
        <begin position="59"/>
        <end position="69"/>
    </location>
</feature>
<reference evidence="2 3" key="1">
    <citation type="journal article" date="2020" name="Nature">
        <title>Six reference-quality genomes reveal evolution of bat adaptations.</title>
        <authorList>
            <person name="Jebb D."/>
            <person name="Huang Z."/>
            <person name="Pippel M."/>
            <person name="Hughes G.M."/>
            <person name="Lavrichenko K."/>
            <person name="Devanna P."/>
            <person name="Winkler S."/>
            <person name="Jermiin L.S."/>
            <person name="Skirmuntt E.C."/>
            <person name="Katzourakis A."/>
            <person name="Burkitt-Gray L."/>
            <person name="Ray D.A."/>
            <person name="Sullivan K.A.M."/>
            <person name="Roscito J.G."/>
            <person name="Kirilenko B.M."/>
            <person name="Davalos L.M."/>
            <person name="Corthals A.P."/>
            <person name="Power M.L."/>
            <person name="Jones G."/>
            <person name="Ransome R.D."/>
            <person name="Dechmann D.K.N."/>
            <person name="Locatelli A.G."/>
            <person name="Puechmaille S.J."/>
            <person name="Fedrigo O."/>
            <person name="Jarvis E.D."/>
            <person name="Hiller M."/>
            <person name="Vernes S.C."/>
            <person name="Myers E.W."/>
            <person name="Teeling E.C."/>
        </authorList>
    </citation>
    <scope>NUCLEOTIDE SEQUENCE [LARGE SCALE GENOMIC DNA]</scope>
    <source>
        <strain evidence="2">MMolMol1</strain>
        <tissue evidence="2">Muscle</tissue>
    </source>
</reference>
<protein>
    <submittedName>
        <fullName evidence="2">Uncharacterized protein</fullName>
    </submittedName>
</protein>
<accession>A0A7J8GRN1</accession>
<dbReference type="InParanoid" id="A0A7J8GRN1"/>
<name>A0A7J8GRN1_MOLMO</name>
<feature type="region of interest" description="Disordered" evidence="1">
    <location>
        <begin position="30"/>
        <end position="80"/>
    </location>
</feature>
<evidence type="ECO:0000313" key="2">
    <source>
        <dbReference type="EMBL" id="KAF6462315.1"/>
    </source>
</evidence>
<sequence>MSGSDENILKYTSTRLLRQIRWRPYVCSGSCRKGSPPRGHPREEAEGMADGPEQWRTGIGEKEVGKEGVAESGPELPRRQPAQHGALCAFSLHHCGGQPLPLNTIFARNVDSGILKLRVALKLLKCDTGAAGAPLSSFVKILLCNMKD</sequence>
<gene>
    <name evidence="2" type="ORF">HJG59_011346</name>
</gene>
<evidence type="ECO:0000256" key="1">
    <source>
        <dbReference type="SAM" id="MobiDB-lite"/>
    </source>
</evidence>
<comment type="caution">
    <text evidence="2">The sequence shown here is derived from an EMBL/GenBank/DDBJ whole genome shotgun (WGS) entry which is preliminary data.</text>
</comment>
<dbReference type="AlphaFoldDB" id="A0A7J8GRN1"/>
<keyword evidence="3" id="KW-1185">Reference proteome</keyword>
<proteinExistence type="predicted"/>
<dbReference type="Proteomes" id="UP000550707">
    <property type="component" value="Unassembled WGS sequence"/>
</dbReference>
<dbReference type="EMBL" id="JACASF010000008">
    <property type="protein sequence ID" value="KAF6462315.1"/>
    <property type="molecule type" value="Genomic_DNA"/>
</dbReference>